<gene>
    <name evidence="1" type="ORF">HMPREF0454_00559</name>
</gene>
<dbReference type="AlphaFoldDB" id="G9Y2S1"/>
<comment type="caution">
    <text evidence="1">The sequence shown here is derived from an EMBL/GenBank/DDBJ whole genome shotgun (WGS) entry which is preliminary data.</text>
</comment>
<protein>
    <submittedName>
        <fullName evidence="1">Uncharacterized protein</fullName>
    </submittedName>
</protein>
<sequence>MFNSANGNSLFLRTFKNNELNRKQNLRGISAGRRIKNFDKKVTKVEFYSTKNRGLIAPSN</sequence>
<dbReference type="Proteomes" id="UP000005959">
    <property type="component" value="Unassembled WGS sequence"/>
</dbReference>
<organism evidence="1 2">
    <name type="scientific">Hafnia alvei ATCC 51873</name>
    <dbReference type="NCBI Taxonomy" id="1002364"/>
    <lineage>
        <taxon>Bacteria</taxon>
        <taxon>Pseudomonadati</taxon>
        <taxon>Pseudomonadota</taxon>
        <taxon>Gammaproteobacteria</taxon>
        <taxon>Enterobacterales</taxon>
        <taxon>Hafniaceae</taxon>
        <taxon>Hafnia</taxon>
    </lineage>
</organism>
<evidence type="ECO:0000313" key="2">
    <source>
        <dbReference type="Proteomes" id="UP000005959"/>
    </source>
</evidence>
<dbReference type="HOGENOM" id="CLU_2935091_0_0_6"/>
<proteinExistence type="predicted"/>
<name>G9Y2S1_HAFAL</name>
<evidence type="ECO:0000313" key="1">
    <source>
        <dbReference type="EMBL" id="EHM46694.1"/>
    </source>
</evidence>
<dbReference type="EMBL" id="AGCI01000010">
    <property type="protein sequence ID" value="EHM46694.1"/>
    <property type="molecule type" value="Genomic_DNA"/>
</dbReference>
<reference evidence="1 2" key="1">
    <citation type="submission" date="2011-08" db="EMBL/GenBank/DDBJ databases">
        <authorList>
            <person name="Weinstock G."/>
            <person name="Sodergren E."/>
            <person name="Clifton S."/>
            <person name="Fulton L."/>
            <person name="Fulton B."/>
            <person name="Courtney L."/>
            <person name="Fronick C."/>
            <person name="Harrison M."/>
            <person name="Strong C."/>
            <person name="Farmer C."/>
            <person name="Delahaunty K."/>
            <person name="Markovic C."/>
            <person name="Hall O."/>
            <person name="Minx P."/>
            <person name="Tomlinson C."/>
            <person name="Mitreva M."/>
            <person name="Hou S."/>
            <person name="Chen J."/>
            <person name="Wollam A."/>
            <person name="Pepin K.H."/>
            <person name="Johnson M."/>
            <person name="Bhonagiri V."/>
            <person name="Zhang X."/>
            <person name="Suruliraj S."/>
            <person name="Warren W."/>
            <person name="Chinwalla A."/>
            <person name="Mardis E.R."/>
            <person name="Wilson R.K."/>
        </authorList>
    </citation>
    <scope>NUCLEOTIDE SEQUENCE [LARGE SCALE GENOMIC DNA]</scope>
    <source>
        <strain evidence="1 2">ATCC 51873</strain>
    </source>
</reference>
<accession>G9Y2S1</accession>